<protein>
    <recommendedName>
        <fullName evidence="2">PSP proline-rich domain-containing protein</fullName>
    </recommendedName>
</protein>
<dbReference type="EMBL" id="JAEUBG010003391">
    <property type="protein sequence ID" value="KAH3682842.1"/>
    <property type="molecule type" value="Genomic_DNA"/>
</dbReference>
<keyword evidence="4" id="KW-1185">Reference proteome</keyword>
<reference evidence="3" key="2">
    <citation type="submission" date="2021-01" db="EMBL/GenBank/DDBJ databases">
        <authorList>
            <person name="Schikora-Tamarit M.A."/>
        </authorList>
    </citation>
    <scope>NUCLEOTIDE SEQUENCE</scope>
    <source>
        <strain evidence="3">CBS2887</strain>
    </source>
</reference>
<feature type="compositionally biased region" description="Polar residues" evidence="1">
    <location>
        <begin position="417"/>
        <end position="429"/>
    </location>
</feature>
<feature type="compositionally biased region" description="Basic and acidic residues" evidence="1">
    <location>
        <begin position="131"/>
        <end position="140"/>
    </location>
</feature>
<feature type="domain" description="PSP proline-rich" evidence="2">
    <location>
        <begin position="291"/>
        <end position="345"/>
    </location>
</feature>
<evidence type="ECO:0000259" key="2">
    <source>
        <dbReference type="SMART" id="SM00581"/>
    </source>
</evidence>
<evidence type="ECO:0000256" key="1">
    <source>
        <dbReference type="SAM" id="MobiDB-lite"/>
    </source>
</evidence>
<dbReference type="SMART" id="SM00581">
    <property type="entry name" value="PSP"/>
    <property type="match status" value="1"/>
</dbReference>
<evidence type="ECO:0000313" key="4">
    <source>
        <dbReference type="Proteomes" id="UP000774326"/>
    </source>
</evidence>
<dbReference type="InterPro" id="IPR052584">
    <property type="entry name" value="U2_snRNP_Complex_Component"/>
</dbReference>
<feature type="compositionally biased region" description="Acidic residues" evidence="1">
    <location>
        <begin position="511"/>
        <end position="527"/>
    </location>
</feature>
<dbReference type="PANTHER" id="PTHR12785">
    <property type="entry name" value="SPLICING FACTOR 3B"/>
    <property type="match status" value="1"/>
</dbReference>
<feature type="region of interest" description="Disordered" evidence="1">
    <location>
        <begin position="104"/>
        <end position="143"/>
    </location>
</feature>
<reference evidence="3" key="1">
    <citation type="journal article" date="2021" name="Open Biol.">
        <title>Shared evolutionary footprints suggest mitochondrial oxidative damage underlies multiple complex I losses in fungi.</title>
        <authorList>
            <person name="Schikora-Tamarit M.A."/>
            <person name="Marcet-Houben M."/>
            <person name="Nosek J."/>
            <person name="Gabaldon T."/>
        </authorList>
    </citation>
    <scope>NUCLEOTIDE SEQUENCE</scope>
    <source>
        <strain evidence="3">CBS2887</strain>
    </source>
</reference>
<comment type="caution">
    <text evidence="3">The sequence shown here is derived from an EMBL/GenBank/DDBJ whole genome shotgun (WGS) entry which is preliminary data.</text>
</comment>
<feature type="region of interest" description="Disordered" evidence="1">
    <location>
        <begin position="465"/>
        <end position="527"/>
    </location>
</feature>
<dbReference type="Pfam" id="PF04037">
    <property type="entry name" value="DUF382"/>
    <property type="match status" value="1"/>
</dbReference>
<dbReference type="InterPro" id="IPR007180">
    <property type="entry name" value="DUF382"/>
</dbReference>
<feature type="compositionally biased region" description="Polar residues" evidence="1">
    <location>
        <begin position="23"/>
        <end position="38"/>
    </location>
</feature>
<feature type="compositionally biased region" description="Basic and acidic residues" evidence="1">
    <location>
        <begin position="485"/>
        <end position="510"/>
    </location>
</feature>
<gene>
    <name evidence="3" type="ORF">WICPIJ_006181</name>
</gene>
<dbReference type="OrthoDB" id="10260794at2759"/>
<dbReference type="AlphaFoldDB" id="A0A9P8Q497"/>
<name>A0A9P8Q497_WICPI</name>
<dbReference type="InterPro" id="IPR006568">
    <property type="entry name" value="PSP_pro-rich"/>
</dbReference>
<dbReference type="PANTHER" id="PTHR12785:SF6">
    <property type="entry name" value="SPLICING FACTOR 3B SUBUNIT 2"/>
    <property type="match status" value="1"/>
</dbReference>
<organism evidence="3 4">
    <name type="scientific">Wickerhamomyces pijperi</name>
    <name type="common">Yeast</name>
    <name type="synonym">Pichia pijperi</name>
    <dbReference type="NCBI Taxonomy" id="599730"/>
    <lineage>
        <taxon>Eukaryota</taxon>
        <taxon>Fungi</taxon>
        <taxon>Dikarya</taxon>
        <taxon>Ascomycota</taxon>
        <taxon>Saccharomycotina</taxon>
        <taxon>Saccharomycetes</taxon>
        <taxon>Phaffomycetales</taxon>
        <taxon>Wickerhamomycetaceae</taxon>
        <taxon>Wickerhamomyces</taxon>
    </lineage>
</organism>
<proteinExistence type="predicted"/>
<feature type="region of interest" description="Disordered" evidence="1">
    <location>
        <begin position="372"/>
        <end position="450"/>
    </location>
</feature>
<evidence type="ECO:0000313" key="3">
    <source>
        <dbReference type="EMBL" id="KAH3682842.1"/>
    </source>
</evidence>
<feature type="region of interest" description="Disordered" evidence="1">
    <location>
        <begin position="1"/>
        <end position="38"/>
    </location>
</feature>
<dbReference type="Proteomes" id="UP000774326">
    <property type="component" value="Unassembled WGS sequence"/>
</dbReference>
<accession>A0A9P8Q497</accession>
<dbReference type="Pfam" id="PF04046">
    <property type="entry name" value="PSP"/>
    <property type="match status" value="1"/>
</dbReference>
<feature type="compositionally biased region" description="Acidic residues" evidence="1">
    <location>
        <begin position="374"/>
        <end position="400"/>
    </location>
</feature>
<feature type="compositionally biased region" description="Basic residues" evidence="1">
    <location>
        <begin position="1"/>
        <end position="20"/>
    </location>
</feature>
<sequence length="527" mass="60625">MANIKKSKNQLRREKQKLKKQQSSADPESSTVKTSEQVTEIETIKGDLSSFDIIKENSADEPSGKLFESEIDRLLDNPEFQQFKHVFDKFRTTVTEVQEELKDKGTLLESDDEAQGEIQRDTTADVEDAEDFKSKKEEKLSRRKVKQMNKIPLAELKTMAKYPDIIQWYDADADDPLMNLALKQNKNSIPVPHHWQFKREYLVSRRGIEREQFQLPQYILDTGILSMRDTTNEDDKTLKQKSREKVQPKMNRLDLDYKKLHDAFFKFQTKPRLYGYGDLFYEGKGSGSEAYKLAKYGDPISDDLKEALGLGITFDGVYPWISKMRTHGPPPSYPWVRVLNDSLTADGSRDYKDEEETQTLFVPFGKLLSYESDHDGEEQDEEEEPQYEDDDEDEDEDEENQPVVVETSDSVDIPLENVSSATAAETPTTNDKEDEIDIPLPTFQKEDSKSVEPKALYQVLKQKLTSDREGVLNSGVTYELPASETSKRKAEDHIAKQDVKKPKNESNGKPDEDEDEDEDEEDGKFKF</sequence>
<dbReference type="GO" id="GO:0005634">
    <property type="term" value="C:nucleus"/>
    <property type="evidence" value="ECO:0007669"/>
    <property type="project" value="InterPro"/>
</dbReference>